<dbReference type="Pfam" id="PF00593">
    <property type="entry name" value="TonB_dep_Rec_b-barrel"/>
    <property type="match status" value="1"/>
</dbReference>
<evidence type="ECO:0000256" key="3">
    <source>
        <dbReference type="ARBA" id="ARBA00022452"/>
    </source>
</evidence>
<dbReference type="OrthoDB" id="7051185at2"/>
<dbReference type="InterPro" id="IPR000531">
    <property type="entry name" value="Beta-barrel_TonB"/>
</dbReference>
<feature type="domain" description="TonB-dependent receptor plug" evidence="15">
    <location>
        <begin position="49"/>
        <end position="158"/>
    </location>
</feature>
<dbReference type="AlphaFoldDB" id="K7A4Y4"/>
<comment type="similarity">
    <text evidence="11 12">Belongs to the TonB-dependent receptor family.</text>
</comment>
<evidence type="ECO:0000256" key="13">
    <source>
        <dbReference type="SAM" id="SignalP"/>
    </source>
</evidence>
<keyword evidence="17" id="KW-1185">Reference proteome</keyword>
<dbReference type="eggNOG" id="COG4773">
    <property type="taxonomic scope" value="Bacteria"/>
</dbReference>
<evidence type="ECO:0000313" key="17">
    <source>
        <dbReference type="Proteomes" id="UP000011864"/>
    </source>
</evidence>
<comment type="subcellular location">
    <subcellularLocation>
        <location evidence="1 11">Cell outer membrane</location>
        <topology evidence="1 11">Multi-pass membrane protein</topology>
    </subcellularLocation>
</comment>
<dbReference type="InterPro" id="IPR037066">
    <property type="entry name" value="Plug_dom_sf"/>
</dbReference>
<feature type="chain" id="PRO_5003902544" description="TonB-dependent receptor" evidence="13">
    <location>
        <begin position="32"/>
        <end position="764"/>
    </location>
</feature>
<proteinExistence type="inferred from homology"/>
<accession>K7A4Y4</accession>
<keyword evidence="8 12" id="KW-0798">TonB box</keyword>
<dbReference type="SUPFAM" id="SSF56935">
    <property type="entry name" value="Porins"/>
    <property type="match status" value="1"/>
</dbReference>
<dbReference type="PATRIC" id="fig|1129794.4.peg.3536"/>
<dbReference type="Gene3D" id="2.170.130.10">
    <property type="entry name" value="TonB-dependent receptor, plug domain"/>
    <property type="match status" value="1"/>
</dbReference>
<dbReference type="Proteomes" id="UP000011864">
    <property type="component" value="Chromosome"/>
</dbReference>
<keyword evidence="2 11" id="KW-0813">Transport</keyword>
<evidence type="ECO:0000256" key="5">
    <source>
        <dbReference type="ARBA" id="ARBA00022692"/>
    </source>
</evidence>
<protein>
    <recommendedName>
        <fullName evidence="18">TonB-dependent receptor</fullName>
    </recommendedName>
</protein>
<evidence type="ECO:0000259" key="14">
    <source>
        <dbReference type="Pfam" id="PF00593"/>
    </source>
</evidence>
<dbReference type="GO" id="GO:0006826">
    <property type="term" value="P:iron ion transport"/>
    <property type="evidence" value="ECO:0007669"/>
    <property type="project" value="UniProtKB-KW"/>
</dbReference>
<keyword evidence="9 11" id="KW-0472">Membrane</keyword>
<dbReference type="PANTHER" id="PTHR32552">
    <property type="entry name" value="FERRICHROME IRON RECEPTOR-RELATED"/>
    <property type="match status" value="1"/>
</dbReference>
<dbReference type="GO" id="GO:0009279">
    <property type="term" value="C:cell outer membrane"/>
    <property type="evidence" value="ECO:0007669"/>
    <property type="project" value="UniProtKB-SubCell"/>
</dbReference>
<evidence type="ECO:0000256" key="9">
    <source>
        <dbReference type="ARBA" id="ARBA00023136"/>
    </source>
</evidence>
<dbReference type="STRING" id="1129794.C427_3555"/>
<dbReference type="InterPro" id="IPR012910">
    <property type="entry name" value="Plug_dom"/>
</dbReference>
<keyword evidence="4" id="KW-0410">Iron transport</keyword>
<keyword evidence="13" id="KW-0732">Signal</keyword>
<feature type="signal peptide" evidence="13">
    <location>
        <begin position="1"/>
        <end position="31"/>
    </location>
</feature>
<evidence type="ECO:0000256" key="8">
    <source>
        <dbReference type="ARBA" id="ARBA00023077"/>
    </source>
</evidence>
<evidence type="ECO:0000313" key="16">
    <source>
        <dbReference type="EMBL" id="AGH45663.1"/>
    </source>
</evidence>
<keyword evidence="6" id="KW-0408">Iron</keyword>
<sequence length="764" mass="83146">MSNSIDFCWKKHKLLPLVAAISVSLSGVANAKLLTEKIVVTAQKRVQNLQEVGVSVTAFNDEQLKALGWDNSMDVAAQTPGLVATSNTGDTSNIALFSIRGVNQGDFAEGQEAPIAIYNDEVYLSSPGASGAPSFDLARIEVLRGPQGTLYGRNATGGLVHFISNKPTEYFESSIGLTVAEYGQFGVTGFVSGALSDNVQGRLAIYDNKDDGYVSNAIGPDYRSDDTTSVRAMLNVDISDETSLLMIGRMTDIDTRGGVYHNRATKSTADGPVFCQSGDTDCGAGIRYDANGDLEEFQGFFDGDKSALTSGSLFDPRNGQLDDGIGGVHDGAFDFDGGVDRESSSLTAILNTKLSNGIHLTSVTDFTTSDKEYREEDDSSALNLVTYVSTADVDQLSQELRIDGDADKLRWTGGVYFLNIKNKFSGAFQFPSDGYLPKYLADSETDTVSIFGQVDIDLSEDLLLTAGLRWTEDDKELSYQLTGEGAVFADGSDFLYTGDVYDFNRTDSEFSGKLQLDWQANDDQLFYIGYNRGTKGGGFNTPSDGASLASEVGFEPEVLTSYEIGSKTSFADGNGRFNTSVFYYDYDNYQGFFFSGTTSLLINSEASFMGGEAELTYATDNDWDFLFGLSVLDTEVNGASNDGANVIKDQKALLAPEITANVLIRKEWELDGARIAAQLSTNYIGKEYFNLINSEATEAGNYALTNFRLSYFSGETWEASVFVNNVFDKEAVTFGYDISDFGNYSIYVVNPPRWAGVNFKYNWF</sequence>
<evidence type="ECO:0008006" key="18">
    <source>
        <dbReference type="Google" id="ProtNLM"/>
    </source>
</evidence>
<keyword evidence="3 11" id="KW-1134">Transmembrane beta strand</keyword>
<dbReference type="KEGG" id="gps:C427_3555"/>
<reference evidence="16 17" key="1">
    <citation type="journal article" date="2013" name="Genome Announc.">
        <title>Complete Genome Sequence of Glaciecola psychrophila Strain 170T.</title>
        <authorList>
            <person name="Yin J."/>
            <person name="Chen J."/>
            <person name="Liu G."/>
            <person name="Yu Y."/>
            <person name="Song L."/>
            <person name="Wang X."/>
            <person name="Qu X."/>
        </authorList>
    </citation>
    <scope>NUCLEOTIDE SEQUENCE [LARGE SCALE GENOMIC DNA]</scope>
    <source>
        <strain evidence="16 17">170</strain>
    </source>
</reference>
<dbReference type="InterPro" id="IPR036942">
    <property type="entry name" value="Beta-barrel_TonB_sf"/>
</dbReference>
<keyword evidence="7" id="KW-0406">Ion transport</keyword>
<dbReference type="PROSITE" id="PS52016">
    <property type="entry name" value="TONB_DEPENDENT_REC_3"/>
    <property type="match status" value="1"/>
</dbReference>
<dbReference type="RefSeq" id="WP_007637651.1">
    <property type="nucleotide sequence ID" value="NC_020514.1"/>
</dbReference>
<dbReference type="HOGENOM" id="CLU_008287_15_0_6"/>
<evidence type="ECO:0000256" key="6">
    <source>
        <dbReference type="ARBA" id="ARBA00023004"/>
    </source>
</evidence>
<feature type="domain" description="TonB-dependent receptor-like beta-barrel" evidence="14">
    <location>
        <begin position="304"/>
        <end position="726"/>
    </location>
</feature>
<name>K7A4Y4_9ALTE</name>
<keyword evidence="10 11" id="KW-0998">Cell outer membrane</keyword>
<dbReference type="PANTHER" id="PTHR32552:SF81">
    <property type="entry name" value="TONB-DEPENDENT OUTER MEMBRANE RECEPTOR"/>
    <property type="match status" value="1"/>
</dbReference>
<dbReference type="InterPro" id="IPR039426">
    <property type="entry name" value="TonB-dep_rcpt-like"/>
</dbReference>
<evidence type="ECO:0000256" key="11">
    <source>
        <dbReference type="PROSITE-ProRule" id="PRU01360"/>
    </source>
</evidence>
<evidence type="ECO:0000256" key="4">
    <source>
        <dbReference type="ARBA" id="ARBA00022496"/>
    </source>
</evidence>
<dbReference type="Gene3D" id="2.40.170.20">
    <property type="entry name" value="TonB-dependent receptor, beta-barrel domain"/>
    <property type="match status" value="1"/>
</dbReference>
<dbReference type="Pfam" id="PF07715">
    <property type="entry name" value="Plug"/>
    <property type="match status" value="1"/>
</dbReference>
<evidence type="ECO:0000256" key="10">
    <source>
        <dbReference type="ARBA" id="ARBA00023237"/>
    </source>
</evidence>
<evidence type="ECO:0000256" key="12">
    <source>
        <dbReference type="RuleBase" id="RU003357"/>
    </source>
</evidence>
<evidence type="ECO:0000256" key="1">
    <source>
        <dbReference type="ARBA" id="ARBA00004571"/>
    </source>
</evidence>
<keyword evidence="5 11" id="KW-0812">Transmembrane</keyword>
<evidence type="ECO:0000256" key="2">
    <source>
        <dbReference type="ARBA" id="ARBA00022448"/>
    </source>
</evidence>
<organism evidence="16 17">
    <name type="scientific">Paraglaciecola psychrophila 170</name>
    <dbReference type="NCBI Taxonomy" id="1129794"/>
    <lineage>
        <taxon>Bacteria</taxon>
        <taxon>Pseudomonadati</taxon>
        <taxon>Pseudomonadota</taxon>
        <taxon>Gammaproteobacteria</taxon>
        <taxon>Alteromonadales</taxon>
        <taxon>Alteromonadaceae</taxon>
        <taxon>Paraglaciecola</taxon>
    </lineage>
</organism>
<evidence type="ECO:0000256" key="7">
    <source>
        <dbReference type="ARBA" id="ARBA00023065"/>
    </source>
</evidence>
<evidence type="ECO:0000259" key="15">
    <source>
        <dbReference type="Pfam" id="PF07715"/>
    </source>
</evidence>
<gene>
    <name evidence="16" type="ORF">C427_3555</name>
</gene>
<dbReference type="EMBL" id="CP003837">
    <property type="protein sequence ID" value="AGH45663.1"/>
    <property type="molecule type" value="Genomic_DNA"/>
</dbReference>